<reference evidence="1" key="1">
    <citation type="submission" date="2020-09" db="EMBL/GenBank/DDBJ databases">
        <title>Genome-Enabled Discovery of Anthraquinone Biosynthesis in Senna tora.</title>
        <authorList>
            <person name="Kang S.-H."/>
            <person name="Pandey R.P."/>
            <person name="Lee C.-M."/>
            <person name="Sim J.-S."/>
            <person name="Jeong J.-T."/>
            <person name="Choi B.-S."/>
            <person name="Jung M."/>
            <person name="Ginzburg D."/>
            <person name="Zhao K."/>
            <person name="Won S.Y."/>
            <person name="Oh T.-J."/>
            <person name="Yu Y."/>
            <person name="Kim N.-H."/>
            <person name="Lee O.R."/>
            <person name="Lee T.-H."/>
            <person name="Bashyal P."/>
            <person name="Kim T.-S."/>
            <person name="Lee W.-H."/>
            <person name="Kawkins C."/>
            <person name="Kim C.-K."/>
            <person name="Kim J.S."/>
            <person name="Ahn B.O."/>
            <person name="Rhee S.Y."/>
            <person name="Sohng J.K."/>
        </authorList>
    </citation>
    <scope>NUCLEOTIDE SEQUENCE</scope>
    <source>
        <tissue evidence="1">Leaf</tissue>
    </source>
</reference>
<keyword evidence="2" id="KW-1185">Reference proteome</keyword>
<comment type="caution">
    <text evidence="1">The sequence shown here is derived from an EMBL/GenBank/DDBJ whole genome shotgun (WGS) entry which is preliminary data.</text>
</comment>
<evidence type="ECO:0000313" key="2">
    <source>
        <dbReference type="Proteomes" id="UP000634136"/>
    </source>
</evidence>
<dbReference type="EMBL" id="JAAIUW010000003">
    <property type="protein sequence ID" value="KAF7838083.1"/>
    <property type="molecule type" value="Genomic_DNA"/>
</dbReference>
<evidence type="ECO:0000313" key="1">
    <source>
        <dbReference type="EMBL" id="KAF7838083.1"/>
    </source>
</evidence>
<protein>
    <submittedName>
        <fullName evidence="1">Uncharacterized protein</fullName>
    </submittedName>
</protein>
<proteinExistence type="predicted"/>
<dbReference type="Proteomes" id="UP000634136">
    <property type="component" value="Unassembled WGS sequence"/>
</dbReference>
<accession>A0A834X4J5</accession>
<gene>
    <name evidence="1" type="ORF">G2W53_006565</name>
</gene>
<sequence length="75" mass="7998">MGKLKKLPPDARLPIVNTLTHVLPPATLQPPSTAAYSGGGETIQREELSCETDTSTLQCHGREIKMGVQLALDGD</sequence>
<name>A0A834X4J5_9FABA</name>
<organism evidence="1 2">
    <name type="scientific">Senna tora</name>
    <dbReference type="NCBI Taxonomy" id="362788"/>
    <lineage>
        <taxon>Eukaryota</taxon>
        <taxon>Viridiplantae</taxon>
        <taxon>Streptophyta</taxon>
        <taxon>Embryophyta</taxon>
        <taxon>Tracheophyta</taxon>
        <taxon>Spermatophyta</taxon>
        <taxon>Magnoliopsida</taxon>
        <taxon>eudicotyledons</taxon>
        <taxon>Gunneridae</taxon>
        <taxon>Pentapetalae</taxon>
        <taxon>rosids</taxon>
        <taxon>fabids</taxon>
        <taxon>Fabales</taxon>
        <taxon>Fabaceae</taxon>
        <taxon>Caesalpinioideae</taxon>
        <taxon>Cassia clade</taxon>
        <taxon>Senna</taxon>
    </lineage>
</organism>
<dbReference type="AlphaFoldDB" id="A0A834X4J5"/>